<accession>A0ABT3JDR7</accession>
<keyword evidence="1" id="KW-0812">Transmembrane</keyword>
<reference evidence="2 3" key="1">
    <citation type="submission" date="2022-10" db="EMBL/GenBank/DDBJ databases">
        <title>Sphingomonas sp.</title>
        <authorList>
            <person name="Jin C."/>
        </authorList>
    </citation>
    <scope>NUCLEOTIDE SEQUENCE [LARGE SCALE GENOMIC DNA]</scope>
    <source>
        <strain evidence="2 3">BN140010</strain>
    </source>
</reference>
<organism evidence="2 3">
    <name type="scientific">Sphingomonas arvum</name>
    <dbReference type="NCBI Taxonomy" id="2992113"/>
    <lineage>
        <taxon>Bacteria</taxon>
        <taxon>Pseudomonadati</taxon>
        <taxon>Pseudomonadota</taxon>
        <taxon>Alphaproteobacteria</taxon>
        <taxon>Sphingomonadales</taxon>
        <taxon>Sphingomonadaceae</taxon>
        <taxon>Sphingomonas</taxon>
    </lineage>
</organism>
<dbReference type="PANTHER" id="PTHR36109:SF2">
    <property type="entry name" value="MEMBRANE PROTEIN"/>
    <property type="match status" value="1"/>
</dbReference>
<gene>
    <name evidence="2" type="ORF">OMW55_05230</name>
</gene>
<proteinExistence type="predicted"/>
<keyword evidence="1" id="KW-0472">Membrane</keyword>
<comment type="caution">
    <text evidence="2">The sequence shown here is derived from an EMBL/GenBank/DDBJ whole genome shotgun (WGS) entry which is preliminary data.</text>
</comment>
<dbReference type="InterPro" id="IPR052948">
    <property type="entry name" value="Low_temp-induced_all0457"/>
</dbReference>
<dbReference type="PANTHER" id="PTHR36109">
    <property type="entry name" value="MEMBRANE PROTEIN-RELATED"/>
    <property type="match status" value="1"/>
</dbReference>
<dbReference type="RefSeq" id="WP_264881358.1">
    <property type="nucleotide sequence ID" value="NZ_JAPDOB010000001.1"/>
</dbReference>
<evidence type="ECO:0000313" key="2">
    <source>
        <dbReference type="EMBL" id="MCW3797210.1"/>
    </source>
</evidence>
<sequence length="176" mass="18550">MQREPLIVAVYASHGGADKGVKTLAEGGLDMRRISIVGRNYHSEEQPLGFFNSGDRVRFFGKLGAFWGTIGGILFGSFVLFVPILGHLVILGPLAATLVSGTEGAILGGGTGALIGALSSIGVPRDSAIRYEAALKADKFLLVVHGDQQMLDKARNLLRETGAEALDEHRPEPAAA</sequence>
<feature type="transmembrane region" description="Helical" evidence="1">
    <location>
        <begin position="105"/>
        <end position="123"/>
    </location>
</feature>
<name>A0ABT3JDR7_9SPHN</name>
<keyword evidence="3" id="KW-1185">Reference proteome</keyword>
<evidence type="ECO:0000256" key="1">
    <source>
        <dbReference type="SAM" id="Phobius"/>
    </source>
</evidence>
<keyword evidence="1" id="KW-1133">Transmembrane helix</keyword>
<dbReference type="EMBL" id="JAPDOB010000001">
    <property type="protein sequence ID" value="MCW3797210.1"/>
    <property type="molecule type" value="Genomic_DNA"/>
</dbReference>
<protein>
    <submittedName>
        <fullName evidence="2">DUF1269 domain-containing protein</fullName>
    </submittedName>
</protein>
<evidence type="ECO:0000313" key="3">
    <source>
        <dbReference type="Proteomes" id="UP001526246"/>
    </source>
</evidence>
<feature type="transmembrane region" description="Helical" evidence="1">
    <location>
        <begin position="65"/>
        <end position="85"/>
    </location>
</feature>
<dbReference type="Proteomes" id="UP001526246">
    <property type="component" value="Unassembled WGS sequence"/>
</dbReference>